<proteinExistence type="predicted"/>
<name>A0A0E0KAI8_ORYPU</name>
<sequence>MLDLWKGTHMKDDKWSNTTAKDVYVRIFLMSYKIVQYYHNIFRVNRVTCSFLLFLGNCTQKISDKKRHEIRFQLRSKTMFSRKAT</sequence>
<reference evidence="1" key="1">
    <citation type="submission" date="2015-04" db="UniProtKB">
        <authorList>
            <consortium name="EnsemblPlants"/>
        </authorList>
    </citation>
    <scope>IDENTIFICATION</scope>
</reference>
<dbReference type="EnsemblPlants" id="OPUNC03G08090.1">
    <property type="protein sequence ID" value="OPUNC03G08090.1"/>
    <property type="gene ID" value="OPUNC03G08090"/>
</dbReference>
<dbReference type="AlphaFoldDB" id="A0A0E0KAI8"/>
<dbReference type="HOGENOM" id="CLU_2516560_0_0_1"/>
<keyword evidence="2" id="KW-1185">Reference proteome</keyword>
<organism evidence="1">
    <name type="scientific">Oryza punctata</name>
    <name type="common">Red rice</name>
    <dbReference type="NCBI Taxonomy" id="4537"/>
    <lineage>
        <taxon>Eukaryota</taxon>
        <taxon>Viridiplantae</taxon>
        <taxon>Streptophyta</taxon>
        <taxon>Embryophyta</taxon>
        <taxon>Tracheophyta</taxon>
        <taxon>Spermatophyta</taxon>
        <taxon>Magnoliopsida</taxon>
        <taxon>Liliopsida</taxon>
        <taxon>Poales</taxon>
        <taxon>Poaceae</taxon>
        <taxon>BOP clade</taxon>
        <taxon>Oryzoideae</taxon>
        <taxon>Oryzeae</taxon>
        <taxon>Oryzinae</taxon>
        <taxon>Oryza</taxon>
    </lineage>
</organism>
<evidence type="ECO:0000313" key="1">
    <source>
        <dbReference type="EnsemblPlants" id="OPUNC03G08090.1"/>
    </source>
</evidence>
<dbReference type="Gramene" id="OPUNC03G08090.1">
    <property type="protein sequence ID" value="OPUNC03G08090.1"/>
    <property type="gene ID" value="OPUNC03G08090"/>
</dbReference>
<reference evidence="1" key="2">
    <citation type="submission" date="2018-05" db="EMBL/GenBank/DDBJ databases">
        <title>OpunRS2 (Oryza punctata Reference Sequence Version 2).</title>
        <authorList>
            <person name="Zhang J."/>
            <person name="Kudrna D."/>
            <person name="Lee S."/>
            <person name="Talag J."/>
            <person name="Welchert J."/>
            <person name="Wing R.A."/>
        </authorList>
    </citation>
    <scope>NUCLEOTIDE SEQUENCE [LARGE SCALE GENOMIC DNA]</scope>
</reference>
<accession>A0A0E0KAI8</accession>
<evidence type="ECO:0000313" key="2">
    <source>
        <dbReference type="Proteomes" id="UP000026962"/>
    </source>
</evidence>
<dbReference type="Proteomes" id="UP000026962">
    <property type="component" value="Chromosome 3"/>
</dbReference>
<protein>
    <submittedName>
        <fullName evidence="1">Uncharacterized protein</fullName>
    </submittedName>
</protein>